<comment type="catalytic activity">
    <reaction evidence="6">
        <text>GTP + H2O = GDP + phosphate + H(+)</text>
        <dbReference type="Rhea" id="RHEA:19669"/>
        <dbReference type="ChEBI" id="CHEBI:15377"/>
        <dbReference type="ChEBI" id="CHEBI:15378"/>
        <dbReference type="ChEBI" id="CHEBI:37565"/>
        <dbReference type="ChEBI" id="CHEBI:43474"/>
        <dbReference type="ChEBI" id="CHEBI:58189"/>
    </reaction>
    <physiologicalReaction direction="left-to-right" evidence="6">
        <dbReference type="Rhea" id="RHEA:19670"/>
    </physiologicalReaction>
</comment>
<dbReference type="InterPro" id="IPR011629">
    <property type="entry name" value="CobW-like_C"/>
</dbReference>
<dbReference type="InterPro" id="IPR003495">
    <property type="entry name" value="CobW/HypB/UreG_nucleotide-bd"/>
</dbReference>
<dbReference type="Pfam" id="PF07683">
    <property type="entry name" value="CobW_C"/>
    <property type="match status" value="1"/>
</dbReference>
<dbReference type="PANTHER" id="PTHR13748:SF62">
    <property type="entry name" value="COBW DOMAIN-CONTAINING PROTEIN"/>
    <property type="match status" value="1"/>
</dbReference>
<keyword evidence="1" id="KW-0547">Nucleotide-binding</keyword>
<dbReference type="Gene3D" id="3.40.50.300">
    <property type="entry name" value="P-loop containing nucleotide triphosphate hydrolases"/>
    <property type="match status" value="1"/>
</dbReference>
<protein>
    <submittedName>
        <fullName evidence="9">CobW family GTP-binding protein</fullName>
    </submittedName>
</protein>
<evidence type="ECO:0000256" key="6">
    <source>
        <dbReference type="ARBA" id="ARBA00049117"/>
    </source>
</evidence>
<evidence type="ECO:0000256" key="1">
    <source>
        <dbReference type="ARBA" id="ARBA00022741"/>
    </source>
</evidence>
<dbReference type="InterPro" id="IPR036627">
    <property type="entry name" value="CobW-likC_sf"/>
</dbReference>
<evidence type="ECO:0000256" key="4">
    <source>
        <dbReference type="ARBA" id="ARBA00034320"/>
    </source>
</evidence>
<dbReference type="Gene3D" id="3.30.1220.10">
    <property type="entry name" value="CobW-like, C-terminal domain"/>
    <property type="match status" value="1"/>
</dbReference>
<feature type="domain" description="CobW C-terminal" evidence="8">
    <location>
        <begin position="229"/>
        <end position="325"/>
    </location>
</feature>
<dbReference type="EMBL" id="JBHLXD010000028">
    <property type="protein sequence ID" value="MFC0209760.1"/>
    <property type="molecule type" value="Genomic_DNA"/>
</dbReference>
<dbReference type="PANTHER" id="PTHR13748">
    <property type="entry name" value="COBW-RELATED"/>
    <property type="match status" value="1"/>
</dbReference>
<sequence length="350" mass="37441">MAEAGPITLDIVTGFLGAGKTTLINRLLADPALADTAVIVNEFGEISIDHLLIETGGEEGIVELGDGCLCCTVRGALVDTLAELAARRPALRRVVVETTGLADPAPVLRAVMAHPGLSRLYRLGNVVTVVDAVNGMATLDAHEEARSQVALADRLVLSKGALAQEQERQALARRLARLNPQAGLFDADALEAAARLLEPGIAPRRVPPAGHHHAHHHDDHDHAHGPDAFRSVSLTHDRPLARTVVENFLDLLATQQGEHILRIKGLVETVEAPERPLLVQGAQRLLHTPQHLPRWPESGRGTRIVVIGDGALDTGYIGRIFAAFAGEAQVDTPDRAALQDNPLAIPGFRR</sequence>
<dbReference type="InterPro" id="IPR027417">
    <property type="entry name" value="P-loop_NTPase"/>
</dbReference>
<gene>
    <name evidence="9" type="ORF">ACFFJ2_15245</name>
</gene>
<dbReference type="Pfam" id="PF02492">
    <property type="entry name" value="cobW"/>
    <property type="match status" value="1"/>
</dbReference>
<feature type="compositionally biased region" description="Basic and acidic residues" evidence="7">
    <location>
        <begin position="216"/>
        <end position="227"/>
    </location>
</feature>
<dbReference type="InterPro" id="IPR051316">
    <property type="entry name" value="Zinc-reg_GTPase_activator"/>
</dbReference>
<evidence type="ECO:0000256" key="7">
    <source>
        <dbReference type="SAM" id="MobiDB-lite"/>
    </source>
</evidence>
<dbReference type="SUPFAM" id="SSF90002">
    <property type="entry name" value="Hypothetical protein YjiA, C-terminal domain"/>
    <property type="match status" value="1"/>
</dbReference>
<keyword evidence="10" id="KW-1185">Reference proteome</keyword>
<comment type="function">
    <text evidence="5">Zinc chaperone that directly transfers zinc cofactor to target proteins, thereby activating them. Zinc is transferred from the CXCC motif in the GTPase domain to the zinc binding site in target proteins in a process requiring GTP hydrolysis.</text>
</comment>
<proteinExistence type="inferred from homology"/>
<dbReference type="CDD" id="cd03112">
    <property type="entry name" value="CobW-like"/>
    <property type="match status" value="1"/>
</dbReference>
<accession>A0ABV6DAZ5</accession>
<reference evidence="9 10" key="1">
    <citation type="submission" date="2024-09" db="EMBL/GenBank/DDBJ databases">
        <authorList>
            <person name="Sun Q."/>
            <person name="Mori K."/>
        </authorList>
    </citation>
    <scope>NUCLEOTIDE SEQUENCE [LARGE SCALE GENOMIC DNA]</scope>
    <source>
        <strain evidence="9 10">CCM 8543</strain>
    </source>
</reference>
<keyword evidence="2" id="KW-0378">Hydrolase</keyword>
<feature type="region of interest" description="Disordered" evidence="7">
    <location>
        <begin position="202"/>
        <end position="230"/>
    </location>
</feature>
<keyword evidence="3" id="KW-0143">Chaperone</keyword>
<dbReference type="RefSeq" id="WP_261519644.1">
    <property type="nucleotide sequence ID" value="NZ_JAODNW010000005.1"/>
</dbReference>
<evidence type="ECO:0000256" key="2">
    <source>
        <dbReference type="ARBA" id="ARBA00022801"/>
    </source>
</evidence>
<comment type="similarity">
    <text evidence="4">Belongs to the SIMIBI class G3E GTPase family. ZNG1 subfamily.</text>
</comment>
<evidence type="ECO:0000256" key="5">
    <source>
        <dbReference type="ARBA" id="ARBA00045658"/>
    </source>
</evidence>
<evidence type="ECO:0000259" key="8">
    <source>
        <dbReference type="SMART" id="SM00833"/>
    </source>
</evidence>
<evidence type="ECO:0000256" key="3">
    <source>
        <dbReference type="ARBA" id="ARBA00023186"/>
    </source>
</evidence>
<evidence type="ECO:0000313" key="9">
    <source>
        <dbReference type="EMBL" id="MFC0209760.1"/>
    </source>
</evidence>
<dbReference type="SMART" id="SM00833">
    <property type="entry name" value="CobW_C"/>
    <property type="match status" value="1"/>
</dbReference>
<dbReference type="Proteomes" id="UP001589755">
    <property type="component" value="Unassembled WGS sequence"/>
</dbReference>
<name>A0ABV6DAZ5_9HYPH</name>
<comment type="caution">
    <text evidence="9">The sequence shown here is derived from an EMBL/GenBank/DDBJ whole genome shotgun (WGS) entry which is preliminary data.</text>
</comment>
<organism evidence="9 10">
    <name type="scientific">Chelativorans intermedius</name>
    <dbReference type="NCBI Taxonomy" id="515947"/>
    <lineage>
        <taxon>Bacteria</taxon>
        <taxon>Pseudomonadati</taxon>
        <taxon>Pseudomonadota</taxon>
        <taxon>Alphaproteobacteria</taxon>
        <taxon>Hyphomicrobiales</taxon>
        <taxon>Phyllobacteriaceae</taxon>
        <taxon>Chelativorans</taxon>
    </lineage>
</organism>
<dbReference type="SUPFAM" id="SSF52540">
    <property type="entry name" value="P-loop containing nucleoside triphosphate hydrolases"/>
    <property type="match status" value="1"/>
</dbReference>
<evidence type="ECO:0000313" key="10">
    <source>
        <dbReference type="Proteomes" id="UP001589755"/>
    </source>
</evidence>